<reference evidence="2" key="1">
    <citation type="journal article" date="2024" name="Proc. Natl. Acad. Sci. U.S.A.">
        <title>Extraordinary preservation of gene collinearity over three hundred million years revealed in homosporous lycophytes.</title>
        <authorList>
            <person name="Li C."/>
            <person name="Wickell D."/>
            <person name="Kuo L.Y."/>
            <person name="Chen X."/>
            <person name="Nie B."/>
            <person name="Liao X."/>
            <person name="Peng D."/>
            <person name="Ji J."/>
            <person name="Jenkins J."/>
            <person name="Williams M."/>
            <person name="Shu S."/>
            <person name="Plott C."/>
            <person name="Barry K."/>
            <person name="Rajasekar S."/>
            <person name="Grimwood J."/>
            <person name="Han X."/>
            <person name="Sun S."/>
            <person name="Hou Z."/>
            <person name="He W."/>
            <person name="Dai G."/>
            <person name="Sun C."/>
            <person name="Schmutz J."/>
            <person name="Leebens-Mack J.H."/>
            <person name="Li F.W."/>
            <person name="Wang L."/>
        </authorList>
    </citation>
    <scope>NUCLEOTIDE SEQUENCE [LARGE SCALE GENOMIC DNA]</scope>
    <source>
        <strain evidence="2">cv. PW_Plant_1</strain>
    </source>
</reference>
<keyword evidence="2" id="KW-1185">Reference proteome</keyword>
<gene>
    <name evidence="1" type="ORF">O6H91_17G016800</name>
</gene>
<accession>A0ACC2B4N0</accession>
<organism evidence="1 2">
    <name type="scientific">Diphasiastrum complanatum</name>
    <name type="common">Issler's clubmoss</name>
    <name type="synonym">Lycopodium complanatum</name>
    <dbReference type="NCBI Taxonomy" id="34168"/>
    <lineage>
        <taxon>Eukaryota</taxon>
        <taxon>Viridiplantae</taxon>
        <taxon>Streptophyta</taxon>
        <taxon>Embryophyta</taxon>
        <taxon>Tracheophyta</taxon>
        <taxon>Lycopodiopsida</taxon>
        <taxon>Lycopodiales</taxon>
        <taxon>Lycopodiaceae</taxon>
        <taxon>Lycopodioideae</taxon>
        <taxon>Diphasiastrum</taxon>
    </lineage>
</organism>
<sequence>MDEIGKSQHMYAGTNGIKDQNKIIYDNVKMVETSPVDQSRSKVCLLAIDGGGMRGIIAATVLVHLEEALKRKSGNPKARIKDYFDIAAGTSVGGLLVSFLFAGDENGHPIFTAEESFKFMIEKGKDIFKFRRAQRVFASLRGLFSPKYSTQFWESVLQTLFIRNGEAITMRDTLKPLIIPGYDLATAGPVVFKTADAIDSPSWNFRLWEVIRATSSVPGLWKPARLTSVDGTNSFAAVDGGLVLNNPTGVAVNHILNNKREFLSVNSIHDMLILSIGCGQFDRTYEYRKVHRWGSLQWFKPIAKIIIDSWADMVDFAICTMYGKDQDNYLRIQVTGLPDQAVSEVDDPSSRNVEKLKKMGREALEQKTLGYTKLSLKQLHEKSNKERLELFAEALVSERRRRELNTKK</sequence>
<evidence type="ECO:0000313" key="1">
    <source>
        <dbReference type="EMBL" id="KAJ7524692.1"/>
    </source>
</evidence>
<proteinExistence type="predicted"/>
<dbReference type="EMBL" id="CM055108">
    <property type="protein sequence ID" value="KAJ7524692.1"/>
    <property type="molecule type" value="Genomic_DNA"/>
</dbReference>
<dbReference type="Proteomes" id="UP001162992">
    <property type="component" value="Chromosome 17"/>
</dbReference>
<evidence type="ECO:0000313" key="2">
    <source>
        <dbReference type="Proteomes" id="UP001162992"/>
    </source>
</evidence>
<name>A0ACC2B4N0_DIPCM</name>
<comment type="caution">
    <text evidence="1">The sequence shown here is derived from an EMBL/GenBank/DDBJ whole genome shotgun (WGS) entry which is preliminary data.</text>
</comment>
<protein>
    <submittedName>
        <fullName evidence="1">Uncharacterized protein</fullName>
    </submittedName>
</protein>